<reference evidence="7 8" key="1">
    <citation type="submission" date="2024-02" db="EMBL/GenBank/DDBJ databases">
        <title>De novo assembly and annotation of 12 fungi associated with fruit tree decline syndrome in Ontario, Canada.</title>
        <authorList>
            <person name="Sulman M."/>
            <person name="Ellouze W."/>
            <person name="Ilyukhin E."/>
        </authorList>
    </citation>
    <scope>NUCLEOTIDE SEQUENCE [LARGE SCALE GENOMIC DNA]</scope>
    <source>
        <strain evidence="7 8">FDS-637</strain>
    </source>
</reference>
<protein>
    <submittedName>
        <fullName evidence="7">Dityrosine transporter 1</fullName>
    </submittedName>
</protein>
<feature type="transmembrane region" description="Helical" evidence="5">
    <location>
        <begin position="165"/>
        <end position="187"/>
    </location>
</feature>
<feature type="domain" description="Major facilitator superfamily (MFS) profile" evidence="6">
    <location>
        <begin position="37"/>
        <end position="299"/>
    </location>
</feature>
<dbReference type="GeneID" id="92011396"/>
<evidence type="ECO:0000256" key="1">
    <source>
        <dbReference type="ARBA" id="ARBA00004141"/>
    </source>
</evidence>
<dbReference type="Proteomes" id="UP001430584">
    <property type="component" value="Unassembled WGS sequence"/>
</dbReference>
<keyword evidence="2 5" id="KW-0812">Transmembrane</keyword>
<dbReference type="InterPro" id="IPR036259">
    <property type="entry name" value="MFS_trans_sf"/>
</dbReference>
<name>A0ABR3CC86_9PEZI</name>
<feature type="transmembrane region" description="Helical" evidence="5">
    <location>
        <begin position="106"/>
        <end position="130"/>
    </location>
</feature>
<evidence type="ECO:0000313" key="7">
    <source>
        <dbReference type="EMBL" id="KAL0258139.1"/>
    </source>
</evidence>
<dbReference type="PANTHER" id="PTHR23502">
    <property type="entry name" value="MAJOR FACILITATOR SUPERFAMILY"/>
    <property type="match status" value="1"/>
</dbReference>
<proteinExistence type="predicted"/>
<sequence>MENAEKKSDGPTVTAGSPASTLAPPYSAFSLSTRRLILGLVTAAGFLGPLCGAIYLPSLPLFEDIFHTSTTGINASVTLYMVVFAIAPLFWAAAADHWGRRPVYTISLAIFISSNILLAAVPANIAALFILRILQALGSSAVASVGAGTVADITEPKNRASAMSIFLLGPHMAIACLPIYAAIQLWLPETLRTLVGNGESQRHYGLLKVQPFRQKNEDDGKIPSQPSRVRVFWALLVYPPNLIIITSTALLFAGLYAILVDFTRLWVDGYGWSEAEAGYAYLCPGKQHHHTPTPCNWLP</sequence>
<feature type="transmembrane region" description="Helical" evidence="5">
    <location>
        <begin position="36"/>
        <end position="57"/>
    </location>
</feature>
<evidence type="ECO:0000313" key="8">
    <source>
        <dbReference type="Proteomes" id="UP001430584"/>
    </source>
</evidence>
<dbReference type="InterPro" id="IPR011701">
    <property type="entry name" value="MFS"/>
</dbReference>
<dbReference type="Gene3D" id="1.20.1720.10">
    <property type="entry name" value="Multidrug resistance protein D"/>
    <property type="match status" value="1"/>
</dbReference>
<keyword evidence="4 5" id="KW-0472">Membrane</keyword>
<dbReference type="PROSITE" id="PS50850">
    <property type="entry name" value="MFS"/>
    <property type="match status" value="1"/>
</dbReference>
<evidence type="ECO:0000256" key="2">
    <source>
        <dbReference type="ARBA" id="ARBA00022692"/>
    </source>
</evidence>
<accession>A0ABR3CC86</accession>
<evidence type="ECO:0000256" key="4">
    <source>
        <dbReference type="ARBA" id="ARBA00023136"/>
    </source>
</evidence>
<dbReference type="SUPFAM" id="SSF103473">
    <property type="entry name" value="MFS general substrate transporter"/>
    <property type="match status" value="1"/>
</dbReference>
<dbReference type="EMBL" id="JAJVCZ030000007">
    <property type="protein sequence ID" value="KAL0258139.1"/>
    <property type="molecule type" value="Genomic_DNA"/>
</dbReference>
<evidence type="ECO:0000256" key="5">
    <source>
        <dbReference type="SAM" id="Phobius"/>
    </source>
</evidence>
<feature type="transmembrane region" description="Helical" evidence="5">
    <location>
        <begin position="231"/>
        <end position="259"/>
    </location>
</feature>
<dbReference type="InterPro" id="IPR020846">
    <property type="entry name" value="MFS_dom"/>
</dbReference>
<dbReference type="PANTHER" id="PTHR23502:SF21">
    <property type="entry name" value="DITYROSINE TRANSPORTER 1"/>
    <property type="match status" value="1"/>
</dbReference>
<evidence type="ECO:0000256" key="3">
    <source>
        <dbReference type="ARBA" id="ARBA00022989"/>
    </source>
</evidence>
<gene>
    <name evidence="7" type="primary">DTR1</name>
    <name evidence="7" type="ORF">SLS55_007311</name>
</gene>
<keyword evidence="3 5" id="KW-1133">Transmembrane helix</keyword>
<comment type="subcellular location">
    <subcellularLocation>
        <location evidence="1">Membrane</location>
        <topology evidence="1">Multi-pass membrane protein</topology>
    </subcellularLocation>
</comment>
<feature type="transmembrane region" description="Helical" evidence="5">
    <location>
        <begin position="77"/>
        <end position="94"/>
    </location>
</feature>
<dbReference type="Pfam" id="PF07690">
    <property type="entry name" value="MFS_1"/>
    <property type="match status" value="1"/>
</dbReference>
<dbReference type="RefSeq" id="XP_066631168.1">
    <property type="nucleotide sequence ID" value="XM_066778731.1"/>
</dbReference>
<organism evidence="7 8">
    <name type="scientific">Diplodia seriata</name>
    <dbReference type="NCBI Taxonomy" id="420778"/>
    <lineage>
        <taxon>Eukaryota</taxon>
        <taxon>Fungi</taxon>
        <taxon>Dikarya</taxon>
        <taxon>Ascomycota</taxon>
        <taxon>Pezizomycotina</taxon>
        <taxon>Dothideomycetes</taxon>
        <taxon>Dothideomycetes incertae sedis</taxon>
        <taxon>Botryosphaeriales</taxon>
        <taxon>Botryosphaeriaceae</taxon>
        <taxon>Diplodia</taxon>
    </lineage>
</organism>
<comment type="caution">
    <text evidence="7">The sequence shown here is derived from an EMBL/GenBank/DDBJ whole genome shotgun (WGS) entry which is preliminary data.</text>
</comment>
<evidence type="ECO:0000259" key="6">
    <source>
        <dbReference type="PROSITE" id="PS50850"/>
    </source>
</evidence>
<keyword evidence="8" id="KW-1185">Reference proteome</keyword>